<keyword evidence="6 12" id="KW-1133">Transmembrane helix</keyword>
<evidence type="ECO:0000256" key="2">
    <source>
        <dbReference type="ARBA" id="ARBA00022448"/>
    </source>
</evidence>
<name>A0A926EF53_9FIRM</name>
<comment type="caution">
    <text evidence="14">The sequence shown here is derived from an EMBL/GenBank/DDBJ whole genome shotgun (WGS) entry which is preliminary data.</text>
</comment>
<dbReference type="EMBL" id="JACRSY010000008">
    <property type="protein sequence ID" value="MBC8579169.1"/>
    <property type="molecule type" value="Genomic_DNA"/>
</dbReference>
<evidence type="ECO:0000256" key="9">
    <source>
        <dbReference type="ARBA" id="ARBA00059018"/>
    </source>
</evidence>
<keyword evidence="2 12" id="KW-0813">Transport</keyword>
<dbReference type="GO" id="GO:0015450">
    <property type="term" value="F:protein-transporting ATPase activity"/>
    <property type="evidence" value="ECO:0007669"/>
    <property type="project" value="InterPro"/>
</dbReference>
<dbReference type="InterPro" id="IPR048634">
    <property type="entry name" value="SecD_SecF_C"/>
</dbReference>
<keyword evidence="15" id="KW-1185">Reference proteome</keyword>
<keyword evidence="8 12" id="KW-0472">Membrane</keyword>
<dbReference type="FunFam" id="1.20.1640.10:FF:000024">
    <property type="entry name" value="Multifunctional fusion protein"/>
    <property type="match status" value="1"/>
</dbReference>
<dbReference type="GO" id="GO:0005886">
    <property type="term" value="C:plasma membrane"/>
    <property type="evidence" value="ECO:0007669"/>
    <property type="project" value="UniProtKB-SubCell"/>
</dbReference>
<dbReference type="InterPro" id="IPR055344">
    <property type="entry name" value="SecD_SecF_C_bact"/>
</dbReference>
<keyword evidence="5 12" id="KW-0653">Protein transport</keyword>
<evidence type="ECO:0000256" key="4">
    <source>
        <dbReference type="ARBA" id="ARBA00022692"/>
    </source>
</evidence>
<dbReference type="GO" id="GO:0043952">
    <property type="term" value="P:protein transport by the Sec complex"/>
    <property type="evidence" value="ECO:0007669"/>
    <property type="project" value="UniProtKB-UniRule"/>
</dbReference>
<keyword evidence="3 12" id="KW-1003">Cell membrane</keyword>
<dbReference type="NCBIfam" id="TIGR00966">
    <property type="entry name" value="transloc_SecF"/>
    <property type="match status" value="1"/>
</dbReference>
<dbReference type="InterPro" id="IPR005665">
    <property type="entry name" value="SecF_bac"/>
</dbReference>
<feature type="transmembrane region" description="Helical" evidence="12">
    <location>
        <begin position="267"/>
        <end position="291"/>
    </location>
</feature>
<keyword evidence="7 12" id="KW-0811">Translocation</keyword>
<reference evidence="14" key="1">
    <citation type="submission" date="2020-08" db="EMBL/GenBank/DDBJ databases">
        <title>Genome public.</title>
        <authorList>
            <person name="Liu C."/>
            <person name="Sun Q."/>
        </authorList>
    </citation>
    <scope>NUCLEOTIDE SEQUENCE</scope>
    <source>
        <strain evidence="14">NSJ-12</strain>
    </source>
</reference>
<dbReference type="Pfam" id="PF02355">
    <property type="entry name" value="SecD_SecF_C"/>
    <property type="match status" value="1"/>
</dbReference>
<evidence type="ECO:0000256" key="5">
    <source>
        <dbReference type="ARBA" id="ARBA00022927"/>
    </source>
</evidence>
<dbReference type="PANTHER" id="PTHR30081">
    <property type="entry name" value="PROTEIN-EXPORT MEMBRANE PROTEIN SEC"/>
    <property type="match status" value="1"/>
</dbReference>
<evidence type="ECO:0000256" key="12">
    <source>
        <dbReference type="HAMAP-Rule" id="MF_01464"/>
    </source>
</evidence>
<dbReference type="PRINTS" id="PR01755">
    <property type="entry name" value="SECFTRNLCASE"/>
</dbReference>
<dbReference type="NCBIfam" id="TIGR00916">
    <property type="entry name" value="2A0604s01"/>
    <property type="match status" value="1"/>
</dbReference>
<comment type="subcellular location">
    <subcellularLocation>
        <location evidence="1 12">Cell membrane</location>
        <topology evidence="1 12">Multi-pass membrane protein</topology>
    </subcellularLocation>
</comment>
<keyword evidence="4 12" id="KW-0812">Transmembrane</keyword>
<dbReference type="PANTHER" id="PTHR30081:SF8">
    <property type="entry name" value="PROTEIN TRANSLOCASE SUBUNIT SECF"/>
    <property type="match status" value="1"/>
</dbReference>
<evidence type="ECO:0000256" key="6">
    <source>
        <dbReference type="ARBA" id="ARBA00022989"/>
    </source>
</evidence>
<feature type="transmembrane region" description="Helical" evidence="12">
    <location>
        <begin position="243"/>
        <end position="261"/>
    </location>
</feature>
<evidence type="ECO:0000256" key="7">
    <source>
        <dbReference type="ARBA" id="ARBA00023010"/>
    </source>
</evidence>
<dbReference type="GO" id="GO:0006605">
    <property type="term" value="P:protein targeting"/>
    <property type="evidence" value="ECO:0007669"/>
    <property type="project" value="UniProtKB-UniRule"/>
</dbReference>
<dbReference type="RefSeq" id="WP_249332323.1">
    <property type="nucleotide sequence ID" value="NZ_JACRSY010000008.1"/>
</dbReference>
<comment type="function">
    <text evidence="9 12">Part of the Sec protein translocase complex. Interacts with the SecYEG preprotein conducting channel. SecDF uses the proton motive force (PMF) to complete protein translocation after the ATP-dependent function of SecA.</text>
</comment>
<comment type="similarity">
    <text evidence="12">Belongs to the SecD/SecF family. SecF subfamily.</text>
</comment>
<accession>A0A926EF53</accession>
<organism evidence="14 15">
    <name type="scientific">Zhenhengia yiwuensis</name>
    <dbReference type="NCBI Taxonomy" id="2763666"/>
    <lineage>
        <taxon>Bacteria</taxon>
        <taxon>Bacillati</taxon>
        <taxon>Bacillota</taxon>
        <taxon>Clostridia</taxon>
        <taxon>Lachnospirales</taxon>
        <taxon>Lachnospiraceae</taxon>
        <taxon>Zhenhengia</taxon>
    </lineage>
</organism>
<dbReference type="HAMAP" id="MF_01464_B">
    <property type="entry name" value="SecF_B"/>
    <property type="match status" value="1"/>
</dbReference>
<protein>
    <recommendedName>
        <fullName evidence="12">Protein-export membrane protein SecF</fullName>
    </recommendedName>
</protein>
<evidence type="ECO:0000313" key="15">
    <source>
        <dbReference type="Proteomes" id="UP000655830"/>
    </source>
</evidence>
<dbReference type="InterPro" id="IPR022645">
    <property type="entry name" value="SecD/SecF_bac"/>
</dbReference>
<evidence type="ECO:0000256" key="1">
    <source>
        <dbReference type="ARBA" id="ARBA00004651"/>
    </source>
</evidence>
<comment type="similarity">
    <text evidence="10">In the C-terminal section; belongs to the SecD/SecF family. SecF subfamily.</text>
</comment>
<evidence type="ECO:0000256" key="3">
    <source>
        <dbReference type="ARBA" id="ARBA00022475"/>
    </source>
</evidence>
<comment type="similarity">
    <text evidence="11">In the N-terminal section; belongs to the SecD/SecF family. SecD subfamily.</text>
</comment>
<sequence length="312" mass="34741">MKNLRVIENRKIFFILSSVLILVGLLAMPFNAMRGNGMLNYDIEFKGGSVMQIDLGQDVNPQTDILPIINEVIPDASPRLQKVTGTTELVITMKPTTSEQRTQLYEALAEKYNLTGEKKDILSTDSNFAPTISGEFKMKAIQAVLLGAILMLIYISIRFKDFKFGASAVLALLHNVLIMLGVYALFRIPLNNSFIAAMLTIIGYSINDTIIIFDRIRENKGRIKGSDEEVIDISVGQTVTRSINTSITTLVMVVLLYFLGVSSVKEFAFPLVVGIIAGTYSSIFIASPLWYEMRKFQRKHNKNKVGKKATAK</sequence>
<feature type="transmembrane region" description="Helical" evidence="12">
    <location>
        <begin position="140"/>
        <end position="157"/>
    </location>
</feature>
<evidence type="ECO:0000256" key="8">
    <source>
        <dbReference type="ARBA" id="ARBA00023136"/>
    </source>
</evidence>
<feature type="domain" description="Protein export membrane protein SecD/SecF C-terminal" evidence="13">
    <location>
        <begin position="126"/>
        <end position="295"/>
    </location>
</feature>
<evidence type="ECO:0000259" key="13">
    <source>
        <dbReference type="Pfam" id="PF02355"/>
    </source>
</evidence>
<dbReference type="Gene3D" id="1.20.1640.10">
    <property type="entry name" value="Multidrug efflux transporter AcrB transmembrane domain"/>
    <property type="match status" value="1"/>
</dbReference>
<feature type="transmembrane region" description="Helical" evidence="12">
    <location>
        <begin position="164"/>
        <end position="186"/>
    </location>
</feature>
<evidence type="ECO:0000313" key="14">
    <source>
        <dbReference type="EMBL" id="MBC8579169.1"/>
    </source>
</evidence>
<dbReference type="AlphaFoldDB" id="A0A926EF53"/>
<gene>
    <name evidence="12 14" type="primary">secF</name>
    <name evidence="14" type="ORF">H8718_06415</name>
</gene>
<proteinExistence type="inferred from homology"/>
<dbReference type="GO" id="GO:0065002">
    <property type="term" value="P:intracellular protein transmembrane transport"/>
    <property type="evidence" value="ECO:0007669"/>
    <property type="project" value="UniProtKB-UniRule"/>
</dbReference>
<feature type="transmembrane region" description="Helical" evidence="12">
    <location>
        <begin position="12"/>
        <end position="32"/>
    </location>
</feature>
<comment type="subunit">
    <text evidence="12">Forms a complex with SecD. Part of the essential Sec protein translocation apparatus which comprises SecA, SecYEG and auxiliary proteins SecDF. Other proteins may also be involved.</text>
</comment>
<feature type="transmembrane region" description="Helical" evidence="12">
    <location>
        <begin position="192"/>
        <end position="213"/>
    </location>
</feature>
<dbReference type="InterPro" id="IPR022813">
    <property type="entry name" value="SecD/SecF_arch_bac"/>
</dbReference>
<dbReference type="Proteomes" id="UP000655830">
    <property type="component" value="Unassembled WGS sequence"/>
</dbReference>
<evidence type="ECO:0000256" key="11">
    <source>
        <dbReference type="ARBA" id="ARBA00061053"/>
    </source>
</evidence>
<evidence type="ECO:0000256" key="10">
    <source>
        <dbReference type="ARBA" id="ARBA00060856"/>
    </source>
</evidence>
<dbReference type="SUPFAM" id="SSF82866">
    <property type="entry name" value="Multidrug efflux transporter AcrB transmembrane domain"/>
    <property type="match status" value="1"/>
</dbReference>